<feature type="chain" id="PRO_5015927810" evidence="1">
    <location>
        <begin position="22"/>
        <end position="205"/>
    </location>
</feature>
<protein>
    <submittedName>
        <fullName evidence="2">Uncharacterized protein</fullName>
    </submittedName>
</protein>
<dbReference type="InParanoid" id="A0A2V0PL14"/>
<evidence type="ECO:0000256" key="1">
    <source>
        <dbReference type="SAM" id="SignalP"/>
    </source>
</evidence>
<dbReference type="EMBL" id="BDRX01000233">
    <property type="protein sequence ID" value="GBG00495.1"/>
    <property type="molecule type" value="Genomic_DNA"/>
</dbReference>
<proteinExistence type="predicted"/>
<keyword evidence="3" id="KW-1185">Reference proteome</keyword>
<feature type="signal peptide" evidence="1">
    <location>
        <begin position="1"/>
        <end position="21"/>
    </location>
</feature>
<evidence type="ECO:0000313" key="3">
    <source>
        <dbReference type="Proteomes" id="UP000247498"/>
    </source>
</evidence>
<reference evidence="2 3" key="1">
    <citation type="journal article" date="2018" name="Sci. Rep.">
        <title>Raphidocelis subcapitata (=Pseudokirchneriella subcapitata) provides an insight into genome evolution and environmental adaptations in the Sphaeropleales.</title>
        <authorList>
            <person name="Suzuki S."/>
            <person name="Yamaguchi H."/>
            <person name="Nakajima N."/>
            <person name="Kawachi M."/>
        </authorList>
    </citation>
    <scope>NUCLEOTIDE SEQUENCE [LARGE SCALE GENOMIC DNA]</scope>
    <source>
        <strain evidence="2 3">NIES-35</strain>
    </source>
</reference>
<name>A0A2V0PL14_9CHLO</name>
<dbReference type="Proteomes" id="UP000247498">
    <property type="component" value="Unassembled WGS sequence"/>
</dbReference>
<gene>
    <name evidence="2" type="ORF">Rsub_13186</name>
</gene>
<comment type="caution">
    <text evidence="2">The sequence shown here is derived from an EMBL/GenBank/DDBJ whole genome shotgun (WGS) entry which is preliminary data.</text>
</comment>
<evidence type="ECO:0000313" key="2">
    <source>
        <dbReference type="EMBL" id="GBG00495.1"/>
    </source>
</evidence>
<accession>A0A2V0PL14</accession>
<organism evidence="2 3">
    <name type="scientific">Raphidocelis subcapitata</name>
    <dbReference type="NCBI Taxonomy" id="307507"/>
    <lineage>
        <taxon>Eukaryota</taxon>
        <taxon>Viridiplantae</taxon>
        <taxon>Chlorophyta</taxon>
        <taxon>core chlorophytes</taxon>
        <taxon>Chlorophyceae</taxon>
        <taxon>CS clade</taxon>
        <taxon>Sphaeropleales</taxon>
        <taxon>Selenastraceae</taxon>
        <taxon>Raphidocelis</taxon>
    </lineage>
</organism>
<dbReference type="OrthoDB" id="526502at2759"/>
<sequence length="205" mass="21717">MLLRRALLLAALLVAQAGASTKDLMGYMEGSRRTVSCKGGGFFNGIEASFNTYSDFKEKVVLGLRLRCSTGMMELQYSGEVPDSHTFGANFDSGTVLTAACPPGKGIAGLRWRRGEKSGSEEQAWKPGGLQVYCGSETVNPLRVDLSPGQSYPMADTRCSATAAPPPSTAERHASELEVWQEVDWVGLRILKCGADGGAPGPAPA</sequence>
<keyword evidence="1" id="KW-0732">Signal</keyword>
<dbReference type="AlphaFoldDB" id="A0A2V0PL14"/>